<keyword evidence="3" id="KW-0963">Cytoplasm</keyword>
<comment type="similarity">
    <text evidence="2">Belongs to the CRISPR system Cmr5 family.</text>
</comment>
<evidence type="ECO:0000256" key="4">
    <source>
        <dbReference type="ARBA" id="ARBA00023118"/>
    </source>
</evidence>
<dbReference type="Gene3D" id="1.10.520.30">
    <property type="entry name" value="AF1862-like domain"/>
    <property type="match status" value="1"/>
</dbReference>
<dbReference type="InterPro" id="IPR010160">
    <property type="entry name" value="CRISPR-assoc_prot_Cmr5"/>
</dbReference>
<evidence type="ECO:0000256" key="5">
    <source>
        <dbReference type="ARBA" id="ARBA00030001"/>
    </source>
</evidence>
<proteinExistence type="inferred from homology"/>
<dbReference type="SUPFAM" id="SSF158568">
    <property type="entry name" value="AF1862-like"/>
    <property type="match status" value="1"/>
</dbReference>
<keyword evidence="4" id="KW-0051">Antiviral defense</keyword>
<evidence type="ECO:0000256" key="3">
    <source>
        <dbReference type="ARBA" id="ARBA00022490"/>
    </source>
</evidence>
<comment type="subcellular location">
    <subcellularLocation>
        <location evidence="1">Cytoplasm</location>
    </subcellularLocation>
</comment>
<evidence type="ECO:0000256" key="6">
    <source>
        <dbReference type="SAM" id="Coils"/>
    </source>
</evidence>
<evidence type="ECO:0000256" key="2">
    <source>
        <dbReference type="ARBA" id="ARBA00006161"/>
    </source>
</evidence>
<feature type="coiled-coil region" evidence="6">
    <location>
        <begin position="5"/>
        <end position="32"/>
    </location>
</feature>
<dbReference type="AlphaFoldDB" id="D7CYE6"/>
<dbReference type="HOGENOM" id="CLU_120836_2_0_0"/>
<keyword evidence="8" id="KW-1185">Reference proteome</keyword>
<gene>
    <name evidence="7" type="ordered locus">Trad_1667</name>
</gene>
<dbReference type="Proteomes" id="UP000000379">
    <property type="component" value="Chromosome"/>
</dbReference>
<evidence type="ECO:0000313" key="8">
    <source>
        <dbReference type="Proteomes" id="UP000000379"/>
    </source>
</evidence>
<reference evidence="7 8" key="2">
    <citation type="journal article" date="2011" name="Stand. Genomic Sci.">
        <title>Complete genome sequence of Truepera radiovictrix type strain (RQ-24).</title>
        <authorList>
            <person name="Ivanova N."/>
            <person name="Rohde C."/>
            <person name="Munk C."/>
            <person name="Nolan M."/>
            <person name="Lucas S."/>
            <person name="Del Rio T.G."/>
            <person name="Tice H."/>
            <person name="Deshpande S."/>
            <person name="Cheng J.F."/>
            <person name="Tapia R."/>
            <person name="Han C."/>
            <person name="Goodwin L."/>
            <person name="Pitluck S."/>
            <person name="Liolios K."/>
            <person name="Mavromatis K."/>
            <person name="Mikhailova N."/>
            <person name="Pati A."/>
            <person name="Chen A."/>
            <person name="Palaniappan K."/>
            <person name="Land M."/>
            <person name="Hauser L."/>
            <person name="Chang Y.J."/>
            <person name="Jeffries C.D."/>
            <person name="Brambilla E."/>
            <person name="Rohde M."/>
            <person name="Goker M."/>
            <person name="Tindall B.J."/>
            <person name="Woyke T."/>
            <person name="Bristow J."/>
            <person name="Eisen J.A."/>
            <person name="Markowitz V."/>
            <person name="Hugenholtz P."/>
            <person name="Kyrpides N.C."/>
            <person name="Klenk H.P."/>
            <person name="Lapidus A."/>
        </authorList>
    </citation>
    <scope>NUCLEOTIDE SEQUENCE [LARGE SCALE GENOMIC DNA]</scope>
    <source>
        <strain evidence="8">DSM 17093 / CIP 108686 / LMG 22925 / RQ-24</strain>
    </source>
</reference>
<evidence type="ECO:0000313" key="7">
    <source>
        <dbReference type="EMBL" id="ADI14785.1"/>
    </source>
</evidence>
<keyword evidence="6" id="KW-0175">Coiled coil</keyword>
<dbReference type="eggNOG" id="COG3337">
    <property type="taxonomic scope" value="Bacteria"/>
</dbReference>
<dbReference type="STRING" id="649638.Trad_1667"/>
<dbReference type="InterPro" id="IPR023101">
    <property type="entry name" value="AF1862-like_dom_sf"/>
</dbReference>
<dbReference type="EMBL" id="CP002049">
    <property type="protein sequence ID" value="ADI14785.1"/>
    <property type="molecule type" value="Genomic_DNA"/>
</dbReference>
<dbReference type="RefSeq" id="WP_013178153.1">
    <property type="nucleotide sequence ID" value="NC_014221.1"/>
</dbReference>
<reference evidence="8" key="1">
    <citation type="submission" date="2010-05" db="EMBL/GenBank/DDBJ databases">
        <title>The complete genome of Truepera radiovictris DSM 17093.</title>
        <authorList>
            <consortium name="US DOE Joint Genome Institute (JGI-PGF)"/>
            <person name="Lucas S."/>
            <person name="Copeland A."/>
            <person name="Lapidus A."/>
            <person name="Glavina del Rio T."/>
            <person name="Dalin E."/>
            <person name="Tice H."/>
            <person name="Bruce D."/>
            <person name="Goodwin L."/>
            <person name="Pitluck S."/>
            <person name="Kyrpides N."/>
            <person name="Mavromatis K."/>
            <person name="Ovchinnikova G."/>
            <person name="Munk A.C."/>
            <person name="Detter J.C."/>
            <person name="Han C."/>
            <person name="Tapia R."/>
            <person name="Land M."/>
            <person name="Hauser L."/>
            <person name="Markowitz V."/>
            <person name="Cheng J.-F."/>
            <person name="Hugenholtz P."/>
            <person name="Woyke T."/>
            <person name="Wu D."/>
            <person name="Tindall B."/>
            <person name="Pomrenke H.G."/>
            <person name="Brambilla E."/>
            <person name="Klenk H.-P."/>
            <person name="Eisen J.A."/>
        </authorList>
    </citation>
    <scope>NUCLEOTIDE SEQUENCE [LARGE SCALE GENOMIC DNA]</scope>
    <source>
        <strain evidence="8">DSM 17093 / CIP 108686 / LMG 22925 / RQ-24</strain>
    </source>
</reference>
<organism evidence="7 8">
    <name type="scientific">Truepera radiovictrix (strain DSM 17093 / CIP 108686 / LMG 22925 / RQ-24)</name>
    <dbReference type="NCBI Taxonomy" id="649638"/>
    <lineage>
        <taxon>Bacteria</taxon>
        <taxon>Thermotogati</taxon>
        <taxon>Deinococcota</taxon>
        <taxon>Deinococci</taxon>
        <taxon>Trueperales</taxon>
        <taxon>Trueperaceae</taxon>
        <taxon>Truepera</taxon>
    </lineage>
</organism>
<dbReference type="KEGG" id="tra:Trad_1667"/>
<accession>D7CYE6</accession>
<dbReference type="GO" id="GO:0051607">
    <property type="term" value="P:defense response to virus"/>
    <property type="evidence" value="ECO:0007669"/>
    <property type="project" value="UniProtKB-KW"/>
</dbReference>
<protein>
    <recommendedName>
        <fullName evidence="5">CRISPR type III-B/RAMP module-associated protein Cmr5</fullName>
    </recommendedName>
</protein>
<dbReference type="Pfam" id="PF09701">
    <property type="entry name" value="Cas_Cmr5"/>
    <property type="match status" value="1"/>
</dbReference>
<evidence type="ECO:0000256" key="1">
    <source>
        <dbReference type="ARBA" id="ARBA00004496"/>
    </source>
</evidence>
<dbReference type="NCBIfam" id="TIGR01881">
    <property type="entry name" value="cas_Cmr5"/>
    <property type="match status" value="1"/>
</dbReference>
<name>D7CYE6_TRURR</name>
<sequence>MAKLQTRAQADLKRAAEAISSLQRQSDGVKKNYLSRVKQFPALVMTVGLAQALAFSAEKAGKDSDLGKAHQKVLEHTAAILGVSDALAAAQNADAAQYMHMTRRVLAAWVYYRRLAVSLLDPEGKLAAEGEDEA</sequence>
<dbReference type="GO" id="GO:0005737">
    <property type="term" value="C:cytoplasm"/>
    <property type="evidence" value="ECO:0007669"/>
    <property type="project" value="UniProtKB-SubCell"/>
</dbReference>